<organism evidence="2 3">
    <name type="scientific">Blyttiomyces helicus</name>
    <dbReference type="NCBI Taxonomy" id="388810"/>
    <lineage>
        <taxon>Eukaryota</taxon>
        <taxon>Fungi</taxon>
        <taxon>Fungi incertae sedis</taxon>
        <taxon>Chytridiomycota</taxon>
        <taxon>Chytridiomycota incertae sedis</taxon>
        <taxon>Chytridiomycetes</taxon>
        <taxon>Chytridiomycetes incertae sedis</taxon>
        <taxon>Blyttiomyces</taxon>
    </lineage>
</organism>
<feature type="region of interest" description="Disordered" evidence="1">
    <location>
        <begin position="26"/>
        <end position="58"/>
    </location>
</feature>
<feature type="region of interest" description="Disordered" evidence="1">
    <location>
        <begin position="558"/>
        <end position="589"/>
    </location>
</feature>
<proteinExistence type="predicted"/>
<dbReference type="AlphaFoldDB" id="A0A4P9WKT5"/>
<protein>
    <submittedName>
        <fullName evidence="2">Uncharacterized protein</fullName>
    </submittedName>
</protein>
<name>A0A4P9WKT5_9FUNG</name>
<evidence type="ECO:0000313" key="2">
    <source>
        <dbReference type="EMBL" id="RKO92745.1"/>
    </source>
</evidence>
<keyword evidence="3" id="KW-1185">Reference proteome</keyword>
<sequence length="589" mass="65987">MTMWEEVLDHWWEIAHSRCKILNSQSSPLSDDTAPTTGCPTAGQTSPRGGRAASCPDTTQANAGLANFSSKKKIDKDIAEDAGIVARIQELVMSSSEEGEEPMGHHTLLRLTACRRHSSQLSIWPHFSKQYRAFPTRTNLTTIDKSFGKNSWERRCNLHIKTILLGHWLLHRPSWQRAIQTIYRKALKGVSHDLLGKVVALWALELVSGLEHRNVAPVLEMLHNTSRDAVHCSCYYQIWHVSLTTSAIEAWQKGQQAKLTNFASTDGVSLSFLFTREVYVYPQHMVAKTLIAVDPNIKETVAVIVPHLSFKQDQNMKQPQSPPPQTLPISDVTTPTNCAGTPVAGRRHLQRRRPDCKKPFHVALLKRGGDPAGFTTARVAQAKIQHNIPQKQPPHLCIHLRRGAREDVAAVPRGAPSKHILLPHPPSQQHTPCLCPPPKRDRFNIGFKRALWHSGVWFVPINKCNFSQVDSFTLLDHLIEVPKMNGKGELVKDLVKKLQALHYSYTDFGCRIHRHVKSNWKAWNNAVFHKILENPYPLGDSLSRPSFHPLLGDSTLTLPQHTSSMTPEPLQTPTTAPSNPSSKATNTLL</sequence>
<evidence type="ECO:0000313" key="3">
    <source>
        <dbReference type="Proteomes" id="UP000269721"/>
    </source>
</evidence>
<feature type="compositionally biased region" description="Polar residues" evidence="1">
    <location>
        <begin position="26"/>
        <end position="47"/>
    </location>
</feature>
<dbReference type="Proteomes" id="UP000269721">
    <property type="component" value="Unassembled WGS sequence"/>
</dbReference>
<dbReference type="EMBL" id="KZ994512">
    <property type="protein sequence ID" value="RKO92745.1"/>
    <property type="molecule type" value="Genomic_DNA"/>
</dbReference>
<evidence type="ECO:0000256" key="1">
    <source>
        <dbReference type="SAM" id="MobiDB-lite"/>
    </source>
</evidence>
<feature type="region of interest" description="Disordered" evidence="1">
    <location>
        <begin position="313"/>
        <end position="335"/>
    </location>
</feature>
<feature type="non-terminal residue" evidence="2">
    <location>
        <position position="589"/>
    </location>
</feature>
<gene>
    <name evidence="2" type="ORF">BDK51DRAFT_28101</name>
</gene>
<accession>A0A4P9WKT5</accession>
<reference evidence="3" key="1">
    <citation type="journal article" date="2018" name="Nat. Microbiol.">
        <title>Leveraging single-cell genomics to expand the fungal tree of life.</title>
        <authorList>
            <person name="Ahrendt S.R."/>
            <person name="Quandt C.A."/>
            <person name="Ciobanu D."/>
            <person name="Clum A."/>
            <person name="Salamov A."/>
            <person name="Andreopoulos B."/>
            <person name="Cheng J.F."/>
            <person name="Woyke T."/>
            <person name="Pelin A."/>
            <person name="Henrissat B."/>
            <person name="Reynolds N.K."/>
            <person name="Benny G.L."/>
            <person name="Smith M.E."/>
            <person name="James T.Y."/>
            <person name="Grigoriev I.V."/>
        </authorList>
    </citation>
    <scope>NUCLEOTIDE SEQUENCE [LARGE SCALE GENOMIC DNA]</scope>
</reference>